<feature type="transmembrane region" description="Helical" evidence="2">
    <location>
        <begin position="113"/>
        <end position="133"/>
    </location>
</feature>
<dbReference type="EMBL" id="KZ613813">
    <property type="protein sequence ID" value="PMD59635.1"/>
    <property type="molecule type" value="Genomic_DNA"/>
</dbReference>
<dbReference type="RefSeq" id="XP_024736539.1">
    <property type="nucleotide sequence ID" value="XM_024886862.1"/>
</dbReference>
<dbReference type="Proteomes" id="UP000235371">
    <property type="component" value="Unassembled WGS sequence"/>
</dbReference>
<keyword evidence="2" id="KW-1133">Transmembrane helix</keyword>
<dbReference type="InParanoid" id="A0A2J6T9F6"/>
<protein>
    <submittedName>
        <fullName evidence="3">Uncharacterized protein</fullName>
    </submittedName>
</protein>
<dbReference type="GeneID" id="36594939"/>
<feature type="region of interest" description="Disordered" evidence="1">
    <location>
        <begin position="1"/>
        <end position="89"/>
    </location>
</feature>
<reference evidence="3 4" key="1">
    <citation type="submission" date="2016-04" db="EMBL/GenBank/DDBJ databases">
        <title>A degradative enzymes factory behind the ericoid mycorrhizal symbiosis.</title>
        <authorList>
            <consortium name="DOE Joint Genome Institute"/>
            <person name="Martino E."/>
            <person name="Morin E."/>
            <person name="Grelet G."/>
            <person name="Kuo A."/>
            <person name="Kohler A."/>
            <person name="Daghino S."/>
            <person name="Barry K."/>
            <person name="Choi C."/>
            <person name="Cichocki N."/>
            <person name="Clum A."/>
            <person name="Copeland A."/>
            <person name="Hainaut M."/>
            <person name="Haridas S."/>
            <person name="Labutti K."/>
            <person name="Lindquist E."/>
            <person name="Lipzen A."/>
            <person name="Khouja H.-R."/>
            <person name="Murat C."/>
            <person name="Ohm R."/>
            <person name="Olson A."/>
            <person name="Spatafora J."/>
            <person name="Veneault-Fourrey C."/>
            <person name="Henrissat B."/>
            <person name="Grigoriev I."/>
            <person name="Martin F."/>
            <person name="Perotto S."/>
        </authorList>
    </citation>
    <scope>NUCLEOTIDE SEQUENCE [LARGE SCALE GENOMIC DNA]</scope>
    <source>
        <strain evidence="3 4">E</strain>
    </source>
</reference>
<evidence type="ECO:0000256" key="1">
    <source>
        <dbReference type="SAM" id="MobiDB-lite"/>
    </source>
</evidence>
<evidence type="ECO:0000313" key="4">
    <source>
        <dbReference type="Proteomes" id="UP000235371"/>
    </source>
</evidence>
<proteinExistence type="predicted"/>
<feature type="compositionally biased region" description="Polar residues" evidence="1">
    <location>
        <begin position="54"/>
        <end position="67"/>
    </location>
</feature>
<keyword evidence="4" id="KW-1185">Reference proteome</keyword>
<dbReference type="OrthoDB" id="10482500at2759"/>
<keyword evidence="2" id="KW-0812">Transmembrane</keyword>
<keyword evidence="2" id="KW-0472">Membrane</keyword>
<accession>A0A2J6T9F6</accession>
<sequence>MYSRRGRPSKAERDRMLQLAGHGPSSTSTSTGPNPSPFTPQAPVQPPQAGPSLSRLSSVQLNPNPLSQQAMVQTPPPPQAPISQPQAVQPNPHSLFYVATQHRLQASTRGSDLLFGTGITFGIASLMTAYTTACTPLGTSPRRLNFLRLALRYAEYLALNDKDAEAFDTKIRDTEELTLAMRLMSRRGWRDVLVAYWELSEVGEVEGEGGEGLQGEGIGKGKKRGGEEGEGERKRVRGE</sequence>
<dbReference type="AlphaFoldDB" id="A0A2J6T9F6"/>
<feature type="compositionally biased region" description="Pro residues" evidence="1">
    <location>
        <begin position="34"/>
        <end position="49"/>
    </location>
</feature>
<name>A0A2J6T9F6_9HELO</name>
<feature type="compositionally biased region" description="Low complexity" evidence="1">
    <location>
        <begin position="24"/>
        <end position="33"/>
    </location>
</feature>
<organism evidence="3 4">
    <name type="scientific">Hyaloscypha bicolor E</name>
    <dbReference type="NCBI Taxonomy" id="1095630"/>
    <lineage>
        <taxon>Eukaryota</taxon>
        <taxon>Fungi</taxon>
        <taxon>Dikarya</taxon>
        <taxon>Ascomycota</taxon>
        <taxon>Pezizomycotina</taxon>
        <taxon>Leotiomycetes</taxon>
        <taxon>Helotiales</taxon>
        <taxon>Hyaloscyphaceae</taxon>
        <taxon>Hyaloscypha</taxon>
        <taxon>Hyaloscypha bicolor</taxon>
    </lineage>
</organism>
<evidence type="ECO:0000256" key="2">
    <source>
        <dbReference type="SAM" id="Phobius"/>
    </source>
</evidence>
<gene>
    <name evidence="3" type="ORF">K444DRAFT_663697</name>
</gene>
<feature type="region of interest" description="Disordered" evidence="1">
    <location>
        <begin position="205"/>
        <end position="239"/>
    </location>
</feature>
<evidence type="ECO:0000313" key="3">
    <source>
        <dbReference type="EMBL" id="PMD59635.1"/>
    </source>
</evidence>
<feature type="compositionally biased region" description="Basic and acidic residues" evidence="1">
    <location>
        <begin position="224"/>
        <end position="239"/>
    </location>
</feature>